<comment type="caution">
    <text evidence="2">The sequence shown here is derived from an EMBL/GenBank/DDBJ whole genome shotgun (WGS) entry which is preliminary data.</text>
</comment>
<sequence>MKPSHNNSRTTQIQKPTFRWQNVLTNKGSCSFHSLYFHSFASQMFYPTLTIRSNPDLTNHLHDSLVYTNSYSRKIPSLCVHTCSRSSPSANNNFSIVTGRTGPARTTNRYGVKQPSIRYRQTTSTSSQAADTILSSQHTQAESSSLPADTDPNRYI</sequence>
<dbReference type="AlphaFoldDB" id="A0A8T0HU83"/>
<dbReference type="Proteomes" id="UP000822688">
    <property type="component" value="Chromosome V"/>
</dbReference>
<proteinExistence type="predicted"/>
<feature type="compositionally biased region" description="Polar residues" evidence="1">
    <location>
        <begin position="128"/>
        <end position="147"/>
    </location>
</feature>
<evidence type="ECO:0000313" key="2">
    <source>
        <dbReference type="EMBL" id="KAG0574299.1"/>
    </source>
</evidence>
<accession>A0A8T0HU83</accession>
<name>A0A8T0HU83_CERPU</name>
<keyword evidence="3" id="KW-1185">Reference proteome</keyword>
<organism evidence="2 3">
    <name type="scientific">Ceratodon purpureus</name>
    <name type="common">Fire moss</name>
    <name type="synonym">Dicranum purpureum</name>
    <dbReference type="NCBI Taxonomy" id="3225"/>
    <lineage>
        <taxon>Eukaryota</taxon>
        <taxon>Viridiplantae</taxon>
        <taxon>Streptophyta</taxon>
        <taxon>Embryophyta</taxon>
        <taxon>Bryophyta</taxon>
        <taxon>Bryophytina</taxon>
        <taxon>Bryopsida</taxon>
        <taxon>Dicranidae</taxon>
        <taxon>Pseudoditrichales</taxon>
        <taxon>Ditrichaceae</taxon>
        <taxon>Ceratodon</taxon>
    </lineage>
</organism>
<evidence type="ECO:0000256" key="1">
    <source>
        <dbReference type="SAM" id="MobiDB-lite"/>
    </source>
</evidence>
<gene>
    <name evidence="2" type="ORF">KC19_VG252000</name>
</gene>
<evidence type="ECO:0000313" key="3">
    <source>
        <dbReference type="Proteomes" id="UP000822688"/>
    </source>
</evidence>
<feature type="compositionally biased region" description="Polar residues" evidence="1">
    <location>
        <begin position="94"/>
        <end position="109"/>
    </location>
</feature>
<feature type="region of interest" description="Disordered" evidence="1">
    <location>
        <begin position="94"/>
        <end position="156"/>
    </location>
</feature>
<dbReference type="EMBL" id="CM026426">
    <property type="protein sequence ID" value="KAG0574299.1"/>
    <property type="molecule type" value="Genomic_DNA"/>
</dbReference>
<reference evidence="2" key="1">
    <citation type="submission" date="2020-06" db="EMBL/GenBank/DDBJ databases">
        <title>WGS assembly of Ceratodon purpureus strain R40.</title>
        <authorList>
            <person name="Carey S.B."/>
            <person name="Jenkins J."/>
            <person name="Shu S."/>
            <person name="Lovell J.T."/>
            <person name="Sreedasyam A."/>
            <person name="Maumus F."/>
            <person name="Tiley G.P."/>
            <person name="Fernandez-Pozo N."/>
            <person name="Barry K."/>
            <person name="Chen C."/>
            <person name="Wang M."/>
            <person name="Lipzen A."/>
            <person name="Daum C."/>
            <person name="Saski C.A."/>
            <person name="Payton A.C."/>
            <person name="Mcbreen J.C."/>
            <person name="Conrad R.E."/>
            <person name="Kollar L.M."/>
            <person name="Olsson S."/>
            <person name="Huttunen S."/>
            <person name="Landis J.B."/>
            <person name="Wickett N.J."/>
            <person name="Johnson M.G."/>
            <person name="Rensing S.A."/>
            <person name="Grimwood J."/>
            <person name="Schmutz J."/>
            <person name="Mcdaniel S.F."/>
        </authorList>
    </citation>
    <scope>NUCLEOTIDE SEQUENCE</scope>
    <source>
        <strain evidence="2">R40</strain>
    </source>
</reference>
<protein>
    <submittedName>
        <fullName evidence="2">Uncharacterized protein</fullName>
    </submittedName>
</protein>